<proteinExistence type="predicted"/>
<evidence type="ECO:0000313" key="1">
    <source>
        <dbReference type="EMBL" id="KKK63861.1"/>
    </source>
</evidence>
<name>A0A0F8ZVA4_9ZZZZ</name>
<protein>
    <submittedName>
        <fullName evidence="1">Uncharacterized protein</fullName>
    </submittedName>
</protein>
<sequence>MSDVNPAAFETMAVMHHEFFVSYVKAGFTEHRALLLVIAWIQKQESGGADTT</sequence>
<accession>A0A0F8ZVA4</accession>
<dbReference type="EMBL" id="LAZR01061297">
    <property type="protein sequence ID" value="KKK63861.1"/>
    <property type="molecule type" value="Genomic_DNA"/>
</dbReference>
<reference evidence="1" key="1">
    <citation type="journal article" date="2015" name="Nature">
        <title>Complex archaea that bridge the gap between prokaryotes and eukaryotes.</title>
        <authorList>
            <person name="Spang A."/>
            <person name="Saw J.H."/>
            <person name="Jorgensen S.L."/>
            <person name="Zaremba-Niedzwiedzka K."/>
            <person name="Martijn J."/>
            <person name="Lind A.E."/>
            <person name="van Eijk R."/>
            <person name="Schleper C."/>
            <person name="Guy L."/>
            <person name="Ettema T.J."/>
        </authorList>
    </citation>
    <scope>NUCLEOTIDE SEQUENCE</scope>
</reference>
<dbReference type="AlphaFoldDB" id="A0A0F8ZVA4"/>
<gene>
    <name evidence="1" type="ORF">LCGC14_2990020</name>
</gene>
<organism evidence="1">
    <name type="scientific">marine sediment metagenome</name>
    <dbReference type="NCBI Taxonomy" id="412755"/>
    <lineage>
        <taxon>unclassified sequences</taxon>
        <taxon>metagenomes</taxon>
        <taxon>ecological metagenomes</taxon>
    </lineage>
</organism>
<comment type="caution">
    <text evidence="1">The sequence shown here is derived from an EMBL/GenBank/DDBJ whole genome shotgun (WGS) entry which is preliminary data.</text>
</comment>